<evidence type="ECO:0000259" key="3">
    <source>
        <dbReference type="PROSITE" id="PS51186"/>
    </source>
</evidence>
<comment type="caution">
    <text evidence="4">The sequence shown here is derived from an EMBL/GenBank/DDBJ whole genome shotgun (WGS) entry which is preliminary data.</text>
</comment>
<dbReference type="CDD" id="cd04301">
    <property type="entry name" value="NAT_SF"/>
    <property type="match status" value="1"/>
</dbReference>
<dbReference type="RefSeq" id="WP_377423332.1">
    <property type="nucleotide sequence ID" value="NZ_JBHSPR010000013.1"/>
</dbReference>
<dbReference type="PROSITE" id="PS51186">
    <property type="entry name" value="GNAT"/>
    <property type="match status" value="1"/>
</dbReference>
<dbReference type="InterPro" id="IPR050832">
    <property type="entry name" value="Bact_Acetyltransf"/>
</dbReference>
<dbReference type="InterPro" id="IPR000182">
    <property type="entry name" value="GNAT_dom"/>
</dbReference>
<dbReference type="Pfam" id="PF00583">
    <property type="entry name" value="Acetyltransf_1"/>
    <property type="match status" value="1"/>
</dbReference>
<proteinExistence type="predicted"/>
<evidence type="ECO:0000256" key="1">
    <source>
        <dbReference type="ARBA" id="ARBA00022679"/>
    </source>
</evidence>
<keyword evidence="1 4" id="KW-0808">Transferase</keyword>
<dbReference type="InterPro" id="IPR016181">
    <property type="entry name" value="Acyl_CoA_acyltransferase"/>
</dbReference>
<dbReference type="SUPFAM" id="SSF55729">
    <property type="entry name" value="Acyl-CoA N-acyltransferases (Nat)"/>
    <property type="match status" value="1"/>
</dbReference>
<dbReference type="Gene3D" id="3.40.630.30">
    <property type="match status" value="1"/>
</dbReference>
<evidence type="ECO:0000313" key="4">
    <source>
        <dbReference type="EMBL" id="MFC6018194.1"/>
    </source>
</evidence>
<dbReference type="GO" id="GO:0016746">
    <property type="term" value="F:acyltransferase activity"/>
    <property type="evidence" value="ECO:0007669"/>
    <property type="project" value="UniProtKB-KW"/>
</dbReference>
<dbReference type="EC" id="2.3.1.-" evidence="4"/>
<protein>
    <submittedName>
        <fullName evidence="4">GNAT family N-acetyltransferase</fullName>
        <ecNumber evidence="4">2.3.1.-</ecNumber>
    </submittedName>
</protein>
<name>A0ABW1K985_9ACTN</name>
<organism evidence="4 5">
    <name type="scientific">Plantactinospora solaniradicis</name>
    <dbReference type="NCBI Taxonomy" id="1723736"/>
    <lineage>
        <taxon>Bacteria</taxon>
        <taxon>Bacillati</taxon>
        <taxon>Actinomycetota</taxon>
        <taxon>Actinomycetes</taxon>
        <taxon>Micromonosporales</taxon>
        <taxon>Micromonosporaceae</taxon>
        <taxon>Plantactinospora</taxon>
    </lineage>
</organism>
<evidence type="ECO:0000313" key="5">
    <source>
        <dbReference type="Proteomes" id="UP001596203"/>
    </source>
</evidence>
<keyword evidence="2 4" id="KW-0012">Acyltransferase</keyword>
<reference evidence="5" key="1">
    <citation type="journal article" date="2019" name="Int. J. Syst. Evol. Microbiol.">
        <title>The Global Catalogue of Microorganisms (GCM) 10K type strain sequencing project: providing services to taxonomists for standard genome sequencing and annotation.</title>
        <authorList>
            <consortium name="The Broad Institute Genomics Platform"/>
            <consortium name="The Broad Institute Genome Sequencing Center for Infectious Disease"/>
            <person name="Wu L."/>
            <person name="Ma J."/>
        </authorList>
    </citation>
    <scope>NUCLEOTIDE SEQUENCE [LARGE SCALE GENOMIC DNA]</scope>
    <source>
        <strain evidence="5">ZS-35-S2</strain>
    </source>
</reference>
<accession>A0ABW1K985</accession>
<feature type="domain" description="N-acetyltransferase" evidence="3">
    <location>
        <begin position="1"/>
        <end position="116"/>
    </location>
</feature>
<dbReference type="EMBL" id="JBHSPR010000013">
    <property type="protein sequence ID" value="MFC6018194.1"/>
    <property type="molecule type" value="Genomic_DNA"/>
</dbReference>
<sequence>MRFDASYAALLNLEDACLLLAVDGETAIGYLLGSEHLTFYANGPVATVEEILVRAEFRGRGIGRSLMGASERWAVSRNCGLVTLATRRAAPFYVALGFTVANVIATARRVLSRPATRRLIDGMSGTVLIGLGVRLVFTTAR</sequence>
<dbReference type="PANTHER" id="PTHR43877">
    <property type="entry name" value="AMINOALKYLPHOSPHONATE N-ACETYLTRANSFERASE-RELATED-RELATED"/>
    <property type="match status" value="1"/>
</dbReference>
<keyword evidence="5" id="KW-1185">Reference proteome</keyword>
<evidence type="ECO:0000256" key="2">
    <source>
        <dbReference type="ARBA" id="ARBA00023315"/>
    </source>
</evidence>
<gene>
    <name evidence="4" type="ORF">ACFP2T_18540</name>
</gene>
<dbReference type="Proteomes" id="UP001596203">
    <property type="component" value="Unassembled WGS sequence"/>
</dbReference>